<protein>
    <submittedName>
        <fullName evidence="3">NAD(P)/FAD-dependent oxidoreductase</fullName>
        <ecNumber evidence="3">1.-.-.-</ecNumber>
    </submittedName>
</protein>
<dbReference type="PRINTS" id="PR00420">
    <property type="entry name" value="RNGMNOXGNASE"/>
</dbReference>
<dbReference type="EC" id="1.-.-.-" evidence="3"/>
<accession>A0ABW1B828</accession>
<feature type="domain" description="FAD-binding" evidence="2">
    <location>
        <begin position="2"/>
        <end position="152"/>
    </location>
</feature>
<dbReference type="PANTHER" id="PTHR42685:SF19">
    <property type="entry name" value="POSSIBLE OXIDOREDUCTASE"/>
    <property type="match status" value="1"/>
</dbReference>
<feature type="region of interest" description="Disordered" evidence="1">
    <location>
        <begin position="151"/>
        <end position="177"/>
    </location>
</feature>
<dbReference type="Proteomes" id="UP001596112">
    <property type="component" value="Unassembled WGS sequence"/>
</dbReference>
<dbReference type="RefSeq" id="WP_272169274.1">
    <property type="nucleotide sequence ID" value="NZ_JAQOSL010000009.1"/>
</dbReference>
<keyword evidence="4" id="KW-1185">Reference proteome</keyword>
<evidence type="ECO:0000256" key="1">
    <source>
        <dbReference type="SAM" id="MobiDB-lite"/>
    </source>
</evidence>
<evidence type="ECO:0000259" key="2">
    <source>
        <dbReference type="Pfam" id="PF01494"/>
    </source>
</evidence>
<comment type="caution">
    <text evidence="3">The sequence shown here is derived from an EMBL/GenBank/DDBJ whole genome shotgun (WGS) entry which is preliminary data.</text>
</comment>
<dbReference type="Gene3D" id="3.50.50.60">
    <property type="entry name" value="FAD/NAD(P)-binding domain"/>
    <property type="match status" value="1"/>
</dbReference>
<organism evidence="3 4">
    <name type="scientific">Streptomyces heilongjiangensis</name>
    <dbReference type="NCBI Taxonomy" id="945052"/>
    <lineage>
        <taxon>Bacteria</taxon>
        <taxon>Bacillati</taxon>
        <taxon>Actinomycetota</taxon>
        <taxon>Actinomycetes</taxon>
        <taxon>Kitasatosporales</taxon>
        <taxon>Streptomycetaceae</taxon>
        <taxon>Streptomyces</taxon>
    </lineage>
</organism>
<dbReference type="GO" id="GO:0016491">
    <property type="term" value="F:oxidoreductase activity"/>
    <property type="evidence" value="ECO:0007669"/>
    <property type="project" value="UniProtKB-KW"/>
</dbReference>
<keyword evidence="3" id="KW-0560">Oxidoreductase</keyword>
<reference evidence="4" key="1">
    <citation type="journal article" date="2019" name="Int. J. Syst. Evol. Microbiol.">
        <title>The Global Catalogue of Microorganisms (GCM) 10K type strain sequencing project: providing services to taxonomists for standard genome sequencing and annotation.</title>
        <authorList>
            <consortium name="The Broad Institute Genomics Platform"/>
            <consortium name="The Broad Institute Genome Sequencing Center for Infectious Disease"/>
            <person name="Wu L."/>
            <person name="Ma J."/>
        </authorList>
    </citation>
    <scope>NUCLEOTIDE SEQUENCE [LARGE SCALE GENOMIC DNA]</scope>
    <source>
        <strain evidence="4">JCM 9918</strain>
    </source>
</reference>
<dbReference type="Pfam" id="PF01494">
    <property type="entry name" value="FAD_binding_3"/>
    <property type="match status" value="1"/>
</dbReference>
<sequence length="388" mass="40780">MDLLVVGGGPAGLATALHAARAGLDVSVWEQRAGTVDKACGEGLMPGAVTALAALGLDPPGRALRGIRYVAGHRRVDADFAAGPGRGVRRTTLHAALREAVLAAGVRIEQRTARRVEQDGDGVRVDGTRAAHLVAADGLHSPIRRSLGLDRPRRVRSPHGTEYASVQGSGRGSPYGASHEVRYGLRRHYRLAPWSDRVEVHWAASAEAYVTPVADDLVGVAVLTAARGSFDDHLAAFPGLRERLAGAGPAGPVRGAGPLRQDASARTAGRVLLVGDAAGYVDALTGEGIALALAQAQAAVRAVAAGDVAGYEREWRRLTRRYRWLTHALLRATRVPPFRASLVPIAQRLPWVFTAAVDALARPVRGERVGVVGRTGPGRTGVMGPGRM</sequence>
<dbReference type="InterPro" id="IPR036188">
    <property type="entry name" value="FAD/NAD-bd_sf"/>
</dbReference>
<dbReference type="PANTHER" id="PTHR42685">
    <property type="entry name" value="GERANYLGERANYL DIPHOSPHATE REDUCTASE"/>
    <property type="match status" value="1"/>
</dbReference>
<dbReference type="InterPro" id="IPR002938">
    <property type="entry name" value="FAD-bd"/>
</dbReference>
<dbReference type="EMBL" id="JBHSNZ010000009">
    <property type="protein sequence ID" value="MFC5808946.1"/>
    <property type="molecule type" value="Genomic_DNA"/>
</dbReference>
<name>A0ABW1B828_9ACTN</name>
<gene>
    <name evidence="3" type="ORF">ACFQGO_15790</name>
</gene>
<dbReference type="InterPro" id="IPR050407">
    <property type="entry name" value="Geranylgeranyl_reductase"/>
</dbReference>
<dbReference type="SUPFAM" id="SSF51905">
    <property type="entry name" value="FAD/NAD(P)-binding domain"/>
    <property type="match status" value="1"/>
</dbReference>
<proteinExistence type="predicted"/>
<evidence type="ECO:0000313" key="3">
    <source>
        <dbReference type="EMBL" id="MFC5808946.1"/>
    </source>
</evidence>
<evidence type="ECO:0000313" key="4">
    <source>
        <dbReference type="Proteomes" id="UP001596112"/>
    </source>
</evidence>